<comment type="caution">
    <text evidence="21">The sequence shown here is derived from an EMBL/GenBank/DDBJ whole genome shotgun (WGS) entry which is preliminary data.</text>
</comment>
<dbReference type="GO" id="GO:0006261">
    <property type="term" value="P:DNA-templated DNA replication"/>
    <property type="evidence" value="ECO:0007669"/>
    <property type="project" value="UniProtKB-UniRule"/>
</dbReference>
<dbReference type="Proteomes" id="UP000600865">
    <property type="component" value="Unassembled WGS sequence"/>
</dbReference>
<dbReference type="SMART" id="SM00279">
    <property type="entry name" value="HhH2"/>
    <property type="match status" value="1"/>
</dbReference>
<dbReference type="InterPro" id="IPR002562">
    <property type="entry name" value="3'-5'_exonuclease_dom"/>
</dbReference>
<evidence type="ECO:0000256" key="4">
    <source>
        <dbReference type="ARBA" id="ARBA00020311"/>
    </source>
</evidence>
<evidence type="ECO:0000259" key="18">
    <source>
        <dbReference type="SMART" id="SM00474"/>
    </source>
</evidence>
<dbReference type="Pfam" id="PF01367">
    <property type="entry name" value="5_3_exonuc"/>
    <property type="match status" value="1"/>
</dbReference>
<dbReference type="GO" id="GO:0008408">
    <property type="term" value="F:3'-5' exonuclease activity"/>
    <property type="evidence" value="ECO:0007669"/>
    <property type="project" value="UniProtKB-UniRule"/>
</dbReference>
<feature type="domain" description="3'-5' exonuclease" evidence="18">
    <location>
        <begin position="334"/>
        <end position="537"/>
    </location>
</feature>
<keyword evidence="12 17" id="KW-0239">DNA-directed DNA polymerase</keyword>
<proteinExistence type="inferred from homology"/>
<keyword evidence="10 17" id="KW-0378">Hydrolase</keyword>
<dbReference type="GO" id="GO:0003677">
    <property type="term" value="F:DNA binding"/>
    <property type="evidence" value="ECO:0007669"/>
    <property type="project" value="UniProtKB-UniRule"/>
</dbReference>
<evidence type="ECO:0000256" key="8">
    <source>
        <dbReference type="ARBA" id="ARBA00022722"/>
    </source>
</evidence>
<evidence type="ECO:0000256" key="15">
    <source>
        <dbReference type="ARBA" id="ARBA00049244"/>
    </source>
</evidence>
<dbReference type="EMBL" id="BMYV01000001">
    <property type="protein sequence ID" value="GGX65331.1"/>
    <property type="molecule type" value="Genomic_DNA"/>
</dbReference>
<dbReference type="InterPro" id="IPR008918">
    <property type="entry name" value="HhH2"/>
</dbReference>
<keyword evidence="7 17" id="KW-0235">DNA replication</keyword>
<keyword evidence="6 17" id="KW-0548">Nucleotidyltransferase</keyword>
<evidence type="ECO:0000256" key="11">
    <source>
        <dbReference type="ARBA" id="ARBA00022839"/>
    </source>
</evidence>
<sequence>MTATAPIDKNSHVVLVDGSAYIFRAFHALPPLTRKTDGLPIGAVAGFSNMLFKLMVNQSDEDRPTHFAVIFDASGNTFRNEIYDLYKANRSALPEDLIPQFPLTREATLAFGAPSIEMTGYEADDLIATYARIADEAGARCTIISSDKDLMQLVTENVIMRDPMKNKDIGIKEVIEKFGVEPARVIDVQALAGDSVDNIPGVPGIGVKTAVLLLNEYGPLEELLERSGEIPQKGRREKMLANKDMALLSKQLVTLKTDIDLEVPLEDLAVTDPDVDVLFDFLERMTFRTLTARVRAALGAGETDGLRKDDTAPDAGAPAELDAPKNVKFDAEKYVCVQDAATLREWVDKAMKAGVVAVDLETNSLDSAAAKMVGVCLSHADNEACYIPLGHVGVGNSAEGGDMFGAAAPKQIPMQEALDILEPLLHSPSVLKVGQNFKYDLGVFQRYEGNGKALHPAPYDDTMLISYCLETGLRGHGMDAMSELYFGHKAISFKEIAGTGKSQKTFDQIELDVATKYAAEDADVTLRLWKFLKPKLAAAGVATAYETMDRPLPAVTAQMENNGIKVDRTELNRLSGLFAQKMAQLEDEAYEIAGTKFNVGSPKQIGEILFDNMGLEGGKKTKTGAWQTGVDVLEKLADEGQALPRVILDWRQYSKLKSTYTDALVSQINPDTGRVHTSYSLAATTTGRLSSSDPNLQNIPIRTEMGRKIRDAFVAETGHVLVAADYSQIELRILAHVADLSTMKQAFADGVDIHALTASEMFGVPLSEMTPEIRRNAKAINFGIIYGISAFGLAKNIGISRGEASDYIKTYFEKFPGIKAYMEEAKAEAREYGYITTILGRKCHIKGIRDSNQMSRAFAERQAINAPIQGAAADIMRRAMIRMPEAIEDVEGARLLLQVHDELVFEVPEAKANALIDIIVPTMESAHKPAIEMSVPLLVEAKAAKNWNDAH</sequence>
<dbReference type="RefSeq" id="WP_189583366.1">
    <property type="nucleotide sequence ID" value="NZ_BMYV01000001.1"/>
</dbReference>
<evidence type="ECO:0000256" key="14">
    <source>
        <dbReference type="ARBA" id="ARBA00023204"/>
    </source>
</evidence>
<dbReference type="Pfam" id="PF00476">
    <property type="entry name" value="DNA_pol_A"/>
    <property type="match status" value="1"/>
</dbReference>
<dbReference type="Gene3D" id="3.30.70.370">
    <property type="match status" value="1"/>
</dbReference>
<dbReference type="Pfam" id="PF02739">
    <property type="entry name" value="5_3_exonuc_N"/>
    <property type="match status" value="1"/>
</dbReference>
<evidence type="ECO:0000256" key="3">
    <source>
        <dbReference type="ARBA" id="ARBA00012417"/>
    </source>
</evidence>
<evidence type="ECO:0000256" key="17">
    <source>
        <dbReference type="RuleBase" id="RU004460"/>
    </source>
</evidence>
<dbReference type="SUPFAM" id="SSF88723">
    <property type="entry name" value="PIN domain-like"/>
    <property type="match status" value="1"/>
</dbReference>
<dbReference type="PANTHER" id="PTHR10133">
    <property type="entry name" value="DNA POLYMERASE I"/>
    <property type="match status" value="1"/>
</dbReference>
<evidence type="ECO:0000256" key="2">
    <source>
        <dbReference type="ARBA" id="ARBA00011541"/>
    </source>
</evidence>
<dbReference type="CDD" id="cd08637">
    <property type="entry name" value="DNA_pol_A_pol_I_C"/>
    <property type="match status" value="1"/>
</dbReference>
<evidence type="ECO:0000259" key="19">
    <source>
        <dbReference type="SMART" id="SM00475"/>
    </source>
</evidence>
<dbReference type="Gene3D" id="1.20.1060.10">
    <property type="entry name" value="Taq DNA Polymerase, Chain T, domain 4"/>
    <property type="match status" value="1"/>
</dbReference>
<accession>A0A918KLE5</accession>
<keyword evidence="9 17" id="KW-0227">DNA damage</keyword>
<dbReference type="CDD" id="cd09859">
    <property type="entry name" value="PIN_53EXO"/>
    <property type="match status" value="1"/>
</dbReference>
<dbReference type="InterPro" id="IPR036279">
    <property type="entry name" value="5-3_exonuclease_C_sf"/>
</dbReference>
<comment type="similarity">
    <text evidence="1 17">Belongs to the DNA polymerase type-A family.</text>
</comment>
<dbReference type="EC" id="2.7.7.7" evidence="3 16"/>
<dbReference type="InterPro" id="IPR029060">
    <property type="entry name" value="PIN-like_dom_sf"/>
</dbReference>
<evidence type="ECO:0000256" key="10">
    <source>
        <dbReference type="ARBA" id="ARBA00022801"/>
    </source>
</evidence>
<dbReference type="AlphaFoldDB" id="A0A918KLE5"/>
<keyword evidence="5 17" id="KW-0808">Transferase</keyword>
<dbReference type="SMART" id="SM00482">
    <property type="entry name" value="POLAc"/>
    <property type="match status" value="1"/>
</dbReference>
<dbReference type="PANTHER" id="PTHR10133:SF27">
    <property type="entry name" value="DNA POLYMERASE NU"/>
    <property type="match status" value="1"/>
</dbReference>
<dbReference type="FunFam" id="3.40.50.1010:FF:000001">
    <property type="entry name" value="DNA polymerase I"/>
    <property type="match status" value="1"/>
</dbReference>
<feature type="domain" description="DNA-directed DNA polymerase family A palm" evidence="20">
    <location>
        <begin position="706"/>
        <end position="911"/>
    </location>
</feature>
<evidence type="ECO:0000256" key="1">
    <source>
        <dbReference type="ARBA" id="ARBA00007705"/>
    </source>
</evidence>
<evidence type="ECO:0000256" key="7">
    <source>
        <dbReference type="ARBA" id="ARBA00022705"/>
    </source>
</evidence>
<evidence type="ECO:0000256" key="5">
    <source>
        <dbReference type="ARBA" id="ARBA00022679"/>
    </source>
</evidence>
<feature type="domain" description="5'-3' exonuclease" evidence="19">
    <location>
        <begin position="8"/>
        <end position="271"/>
    </location>
</feature>
<dbReference type="PRINTS" id="PR00868">
    <property type="entry name" value="DNAPOLI"/>
</dbReference>
<dbReference type="InterPro" id="IPR012337">
    <property type="entry name" value="RNaseH-like_sf"/>
</dbReference>
<dbReference type="InterPro" id="IPR036397">
    <property type="entry name" value="RNaseH_sf"/>
</dbReference>
<dbReference type="GO" id="GO:0008409">
    <property type="term" value="F:5'-3' exonuclease activity"/>
    <property type="evidence" value="ECO:0007669"/>
    <property type="project" value="UniProtKB-UniRule"/>
</dbReference>
<name>A0A918KLE5_9PROT</name>
<keyword evidence="22" id="KW-1185">Reference proteome</keyword>
<dbReference type="GO" id="GO:0006302">
    <property type="term" value="P:double-strand break repair"/>
    <property type="evidence" value="ECO:0007669"/>
    <property type="project" value="TreeGrafter"/>
</dbReference>
<dbReference type="SMART" id="SM00474">
    <property type="entry name" value="35EXOc"/>
    <property type="match status" value="1"/>
</dbReference>
<dbReference type="InterPro" id="IPR019760">
    <property type="entry name" value="DNA-dir_DNA_pol_A_CS"/>
</dbReference>
<dbReference type="InterPro" id="IPR020045">
    <property type="entry name" value="DNA_polI_H3TH"/>
</dbReference>
<dbReference type="FunFam" id="1.10.150.20:FF:000002">
    <property type="entry name" value="DNA polymerase I"/>
    <property type="match status" value="1"/>
</dbReference>
<evidence type="ECO:0000313" key="22">
    <source>
        <dbReference type="Proteomes" id="UP000600865"/>
    </source>
</evidence>
<evidence type="ECO:0000259" key="20">
    <source>
        <dbReference type="SMART" id="SM00482"/>
    </source>
</evidence>
<keyword evidence="13 17" id="KW-0238">DNA-binding</keyword>
<organism evidence="21 22">
    <name type="scientific">Litorimonas cladophorae</name>
    <dbReference type="NCBI Taxonomy" id="1220491"/>
    <lineage>
        <taxon>Bacteria</taxon>
        <taxon>Pseudomonadati</taxon>
        <taxon>Pseudomonadota</taxon>
        <taxon>Alphaproteobacteria</taxon>
        <taxon>Maricaulales</taxon>
        <taxon>Robiginitomaculaceae</taxon>
    </lineage>
</organism>
<comment type="function">
    <text evidence="17">In addition to polymerase activity, this DNA polymerase exhibits 3'-5' and 5'-3' exonuclease activity.</text>
</comment>
<dbReference type="FunFam" id="1.20.1060.10:FF:000001">
    <property type="entry name" value="DNA polymerase I"/>
    <property type="match status" value="1"/>
</dbReference>
<reference evidence="21 22" key="1">
    <citation type="journal article" date="2014" name="Int. J. Syst. Evol. Microbiol.">
        <title>Complete genome sequence of Corynebacterium casei LMG S-19264T (=DSM 44701T), isolated from a smear-ripened cheese.</title>
        <authorList>
            <consortium name="US DOE Joint Genome Institute (JGI-PGF)"/>
            <person name="Walter F."/>
            <person name="Albersmeier A."/>
            <person name="Kalinowski J."/>
            <person name="Ruckert C."/>
        </authorList>
    </citation>
    <scope>NUCLEOTIDE SEQUENCE [LARGE SCALE GENOMIC DNA]</scope>
    <source>
        <strain evidence="21 22">KCTC 23968</strain>
    </source>
</reference>
<evidence type="ECO:0000256" key="9">
    <source>
        <dbReference type="ARBA" id="ARBA00022763"/>
    </source>
</evidence>
<dbReference type="InterPro" id="IPR043502">
    <property type="entry name" value="DNA/RNA_pol_sf"/>
</dbReference>
<dbReference type="FunFam" id="1.10.150.20:FF:000003">
    <property type="entry name" value="DNA polymerase I"/>
    <property type="match status" value="1"/>
</dbReference>
<comment type="catalytic activity">
    <reaction evidence="15 17">
        <text>DNA(n) + a 2'-deoxyribonucleoside 5'-triphosphate = DNA(n+1) + diphosphate</text>
        <dbReference type="Rhea" id="RHEA:22508"/>
        <dbReference type="Rhea" id="RHEA-COMP:17339"/>
        <dbReference type="Rhea" id="RHEA-COMP:17340"/>
        <dbReference type="ChEBI" id="CHEBI:33019"/>
        <dbReference type="ChEBI" id="CHEBI:61560"/>
        <dbReference type="ChEBI" id="CHEBI:173112"/>
        <dbReference type="EC" id="2.7.7.7"/>
    </reaction>
</comment>
<protein>
    <recommendedName>
        <fullName evidence="4 16">DNA polymerase I</fullName>
        <ecNumber evidence="3 16">2.7.7.7</ecNumber>
    </recommendedName>
</protein>
<keyword evidence="11 17" id="KW-0269">Exonuclease</keyword>
<dbReference type="SMART" id="SM00475">
    <property type="entry name" value="53EXOc"/>
    <property type="match status" value="1"/>
</dbReference>
<dbReference type="InterPro" id="IPR002421">
    <property type="entry name" value="5-3_exonuclease"/>
</dbReference>
<keyword evidence="8" id="KW-0540">Nuclease</keyword>
<evidence type="ECO:0000256" key="6">
    <source>
        <dbReference type="ARBA" id="ARBA00022695"/>
    </source>
</evidence>
<evidence type="ECO:0000256" key="13">
    <source>
        <dbReference type="ARBA" id="ARBA00023125"/>
    </source>
</evidence>
<dbReference type="InterPro" id="IPR002298">
    <property type="entry name" value="DNA_polymerase_A"/>
</dbReference>
<dbReference type="Gene3D" id="1.10.150.20">
    <property type="entry name" value="5' to 3' exonuclease, C-terminal subdomain"/>
    <property type="match status" value="2"/>
</dbReference>
<dbReference type="PROSITE" id="PS00447">
    <property type="entry name" value="DNA_POLYMERASE_A"/>
    <property type="match status" value="1"/>
</dbReference>
<dbReference type="InterPro" id="IPR001098">
    <property type="entry name" value="DNA-dir_DNA_pol_A_palm_dom"/>
</dbReference>
<dbReference type="NCBIfam" id="TIGR00593">
    <property type="entry name" value="pola"/>
    <property type="match status" value="1"/>
</dbReference>
<dbReference type="NCBIfam" id="NF004397">
    <property type="entry name" value="PRK05755.1"/>
    <property type="match status" value="1"/>
</dbReference>
<gene>
    <name evidence="17" type="primary">polA</name>
    <name evidence="21" type="ORF">GCM10011309_14490</name>
</gene>
<dbReference type="CDD" id="cd09898">
    <property type="entry name" value="H3TH_53EXO"/>
    <property type="match status" value="1"/>
</dbReference>
<dbReference type="SUPFAM" id="SSF53098">
    <property type="entry name" value="Ribonuclease H-like"/>
    <property type="match status" value="1"/>
</dbReference>
<dbReference type="Gene3D" id="3.40.50.1010">
    <property type="entry name" value="5'-nuclease"/>
    <property type="match status" value="1"/>
</dbReference>
<evidence type="ECO:0000313" key="21">
    <source>
        <dbReference type="EMBL" id="GGX65331.1"/>
    </source>
</evidence>
<keyword evidence="14 17" id="KW-0234">DNA repair</keyword>
<dbReference type="InterPro" id="IPR018320">
    <property type="entry name" value="DNA_polymerase_1"/>
</dbReference>
<dbReference type="CDD" id="cd06139">
    <property type="entry name" value="DNA_polA_I_Ecoli_like_exo"/>
    <property type="match status" value="1"/>
</dbReference>
<dbReference type="Gene3D" id="3.30.420.10">
    <property type="entry name" value="Ribonuclease H-like superfamily/Ribonuclease H"/>
    <property type="match status" value="1"/>
</dbReference>
<dbReference type="InterPro" id="IPR020046">
    <property type="entry name" value="5-3_exonucl_a-hlix_arch_N"/>
</dbReference>
<dbReference type="SUPFAM" id="SSF56672">
    <property type="entry name" value="DNA/RNA polymerases"/>
    <property type="match status" value="1"/>
</dbReference>
<evidence type="ECO:0000256" key="16">
    <source>
        <dbReference type="NCBIfam" id="TIGR00593"/>
    </source>
</evidence>
<evidence type="ECO:0000256" key="12">
    <source>
        <dbReference type="ARBA" id="ARBA00022932"/>
    </source>
</evidence>
<dbReference type="SUPFAM" id="SSF47807">
    <property type="entry name" value="5' to 3' exonuclease, C-terminal subdomain"/>
    <property type="match status" value="1"/>
</dbReference>
<comment type="subunit">
    <text evidence="2">Single-chain monomer with multiple functions.</text>
</comment>
<dbReference type="GO" id="GO:0003887">
    <property type="term" value="F:DNA-directed DNA polymerase activity"/>
    <property type="evidence" value="ECO:0007669"/>
    <property type="project" value="UniProtKB-UniRule"/>
</dbReference>
<dbReference type="Pfam" id="PF01612">
    <property type="entry name" value="DNA_pol_A_exo1"/>
    <property type="match status" value="1"/>
</dbReference>